<protein>
    <recommendedName>
        <fullName evidence="4">DUF5610 domain-containing protein</fullName>
    </recommendedName>
</protein>
<reference evidence="3" key="1">
    <citation type="submission" date="2016-10" db="EMBL/GenBank/DDBJ databases">
        <authorList>
            <person name="Varghese N."/>
            <person name="Submissions S."/>
        </authorList>
    </citation>
    <scope>NUCLEOTIDE SEQUENCE [LARGE SCALE GENOMIC DNA]</scope>
    <source>
        <strain evidence="3">P18</strain>
    </source>
</reference>
<name>A0A1I5SVG7_9FIRM</name>
<proteinExistence type="predicted"/>
<keyword evidence="3" id="KW-1185">Reference proteome</keyword>
<gene>
    <name evidence="2" type="ORF">SAMN04487928_10761</name>
</gene>
<dbReference type="Proteomes" id="UP000182624">
    <property type="component" value="Unassembled WGS sequence"/>
</dbReference>
<evidence type="ECO:0000313" key="2">
    <source>
        <dbReference type="EMBL" id="SFP74206.1"/>
    </source>
</evidence>
<sequence>MSMSITSNYGNYGYYNNFIKENESGSVQAESKKPIQAPIAGALPTQSTERSVGPAPQAAVYEKKSDDSSNKAAYEIARKSPADRAAIVQQMKAAEEQQRSQLMAIVQKTLQGQVGAYGKATGSNMWQQLAGGNIKVDAATRAQAQKDISEDGYYGVKQTSQRLFDFAAALAGDDVDKMKEMQKAMEKGFKQAIKTWGRELPAICKETMNAANKLFEDYYSSKEQVG</sequence>
<evidence type="ECO:0000313" key="3">
    <source>
        <dbReference type="Proteomes" id="UP000182624"/>
    </source>
</evidence>
<accession>A0A1I5SVG7</accession>
<feature type="region of interest" description="Disordered" evidence="1">
    <location>
        <begin position="28"/>
        <end position="66"/>
    </location>
</feature>
<evidence type="ECO:0008006" key="4">
    <source>
        <dbReference type="Google" id="ProtNLM"/>
    </source>
</evidence>
<dbReference type="EMBL" id="FOXO01000007">
    <property type="protein sequence ID" value="SFP74206.1"/>
    <property type="molecule type" value="Genomic_DNA"/>
</dbReference>
<organism evidence="2 3">
    <name type="scientific">Butyrivibrio proteoclasticus</name>
    <dbReference type="NCBI Taxonomy" id="43305"/>
    <lineage>
        <taxon>Bacteria</taxon>
        <taxon>Bacillati</taxon>
        <taxon>Bacillota</taxon>
        <taxon>Clostridia</taxon>
        <taxon>Lachnospirales</taxon>
        <taxon>Lachnospiraceae</taxon>
        <taxon>Butyrivibrio</taxon>
    </lineage>
</organism>
<evidence type="ECO:0000256" key="1">
    <source>
        <dbReference type="SAM" id="MobiDB-lite"/>
    </source>
</evidence>
<dbReference type="AlphaFoldDB" id="A0A1I5SVG7"/>